<dbReference type="GO" id="GO:0005882">
    <property type="term" value="C:intermediate filament"/>
    <property type="evidence" value="ECO:0007669"/>
    <property type="project" value="UniProtKB-KW"/>
</dbReference>
<name>A0AA47P1M4_MERPO</name>
<dbReference type="Gene3D" id="1.20.5.1160">
    <property type="entry name" value="Vasodilator-stimulated phosphoprotein"/>
    <property type="match status" value="1"/>
</dbReference>
<dbReference type="SUPFAM" id="SSF64593">
    <property type="entry name" value="Intermediate filament protein, coiled coil region"/>
    <property type="match status" value="1"/>
</dbReference>
<dbReference type="FunFam" id="1.20.5.500:FF:000001">
    <property type="entry name" value="Type II keratin 23"/>
    <property type="match status" value="1"/>
</dbReference>
<dbReference type="InterPro" id="IPR002957">
    <property type="entry name" value="Keratin_I"/>
</dbReference>
<dbReference type="PRINTS" id="PR01248">
    <property type="entry name" value="TYPE1KERATIN"/>
</dbReference>
<protein>
    <submittedName>
        <fullName evidence="5">Keratin, type I cytoskeletal</fullName>
    </submittedName>
</protein>
<dbReference type="EMBL" id="JAOPHQ010002364">
    <property type="protein sequence ID" value="KAK0147091.1"/>
    <property type="molecule type" value="Genomic_DNA"/>
</dbReference>
<feature type="coiled-coil region" evidence="3">
    <location>
        <begin position="45"/>
        <end position="72"/>
    </location>
</feature>
<dbReference type="FunFam" id="1.20.5.170:FF:000002">
    <property type="entry name" value="Type I keratin KA11"/>
    <property type="match status" value="1"/>
</dbReference>
<keyword evidence="2 3" id="KW-0175">Coiled coil</keyword>
<evidence type="ECO:0000256" key="3">
    <source>
        <dbReference type="SAM" id="Coils"/>
    </source>
</evidence>
<sequence length="321" mass="36905">MDNARILLQIDNARLAADDFKMKYDNEHQIRQSVETDINGLRKVRDDLTVGCSDLEIQIEGLNEELVYLKKNHKEVTLVQTFDLVCVLKLPQNRILMFYNRIKSQTMELAMLRSQMSSGSVNVEVDAPAQQELSTVMETIRSQYEGIADKNRKEMEAWYKVKFDEVNKVVTTSVNTLSSSQSQITELKRTLQSLQIELQSQTSQKSALEGQLEETESRYNVQLNQLQAMVNCLESELGQVRMDIERQGKEYQILLDIKTRLELEIAEYRRLLDGESVTLTILERLTGEPVVTKRVKMVVEQIVDGKVVSHTEEVDEEIISQ</sequence>
<gene>
    <name evidence="5" type="primary">K1C1_2</name>
    <name evidence="5" type="ORF">N1851_013568</name>
</gene>
<dbReference type="PANTHER" id="PTHR23239">
    <property type="entry name" value="INTERMEDIATE FILAMENT"/>
    <property type="match status" value="1"/>
</dbReference>
<dbReference type="GO" id="GO:0005198">
    <property type="term" value="F:structural molecule activity"/>
    <property type="evidence" value="ECO:0007669"/>
    <property type="project" value="InterPro"/>
</dbReference>
<dbReference type="PROSITE" id="PS51842">
    <property type="entry name" value="IF_ROD_2"/>
    <property type="match status" value="1"/>
</dbReference>
<feature type="coiled-coil region" evidence="3">
    <location>
        <begin position="177"/>
        <end position="243"/>
    </location>
</feature>
<comment type="caution">
    <text evidence="5">The sequence shown here is derived from an EMBL/GenBank/DDBJ whole genome shotgun (WGS) entry which is preliminary data.</text>
</comment>
<proteinExistence type="predicted"/>
<evidence type="ECO:0000313" key="6">
    <source>
        <dbReference type="Proteomes" id="UP001174136"/>
    </source>
</evidence>
<reference evidence="5" key="1">
    <citation type="journal article" date="2023" name="Front. Mar. Sci.">
        <title>A new Merluccius polli reference genome to investigate the effects of global change in West African waters.</title>
        <authorList>
            <person name="Mateo J.L."/>
            <person name="Blanco-Fernandez C."/>
            <person name="Garcia-Vazquez E."/>
            <person name="Machado-Schiaffino G."/>
        </authorList>
    </citation>
    <scope>NUCLEOTIDE SEQUENCE</scope>
    <source>
        <strain evidence="5">C29</strain>
        <tissue evidence="5">Fin</tissue>
    </source>
</reference>
<evidence type="ECO:0000256" key="2">
    <source>
        <dbReference type="ARBA" id="ARBA00023054"/>
    </source>
</evidence>
<dbReference type="SMART" id="SM01391">
    <property type="entry name" value="Filament"/>
    <property type="match status" value="1"/>
</dbReference>
<dbReference type="AlphaFoldDB" id="A0AA47P1M4"/>
<feature type="domain" description="IF rod" evidence="4">
    <location>
        <begin position="1"/>
        <end position="279"/>
    </location>
</feature>
<dbReference type="Pfam" id="PF00038">
    <property type="entry name" value="Filament"/>
    <property type="match status" value="2"/>
</dbReference>
<keyword evidence="1" id="KW-0403">Intermediate filament</keyword>
<dbReference type="InterPro" id="IPR039008">
    <property type="entry name" value="IF_rod_dom"/>
</dbReference>
<evidence type="ECO:0000259" key="4">
    <source>
        <dbReference type="PROSITE" id="PS51842"/>
    </source>
</evidence>
<dbReference type="Proteomes" id="UP001174136">
    <property type="component" value="Unassembled WGS sequence"/>
</dbReference>
<dbReference type="PANTHER" id="PTHR23239:SF180">
    <property type="entry name" value="KERATIN, TYPE I CYTOSKELETAL 17"/>
    <property type="match status" value="1"/>
</dbReference>
<organism evidence="5 6">
    <name type="scientific">Merluccius polli</name>
    <name type="common">Benguela hake</name>
    <name type="synonym">Merluccius cadenati</name>
    <dbReference type="NCBI Taxonomy" id="89951"/>
    <lineage>
        <taxon>Eukaryota</taxon>
        <taxon>Metazoa</taxon>
        <taxon>Chordata</taxon>
        <taxon>Craniata</taxon>
        <taxon>Vertebrata</taxon>
        <taxon>Euteleostomi</taxon>
        <taxon>Actinopterygii</taxon>
        <taxon>Neopterygii</taxon>
        <taxon>Teleostei</taxon>
        <taxon>Neoteleostei</taxon>
        <taxon>Acanthomorphata</taxon>
        <taxon>Zeiogadaria</taxon>
        <taxon>Gadariae</taxon>
        <taxon>Gadiformes</taxon>
        <taxon>Gadoidei</taxon>
        <taxon>Merlucciidae</taxon>
        <taxon>Merluccius</taxon>
    </lineage>
</organism>
<evidence type="ECO:0000313" key="5">
    <source>
        <dbReference type="EMBL" id="KAK0147091.1"/>
    </source>
</evidence>
<accession>A0AA47P1M4</accession>
<dbReference type="Gene3D" id="1.20.5.500">
    <property type="entry name" value="Single helix bin"/>
    <property type="match status" value="1"/>
</dbReference>
<keyword evidence="6" id="KW-1185">Reference proteome</keyword>
<evidence type="ECO:0000256" key="1">
    <source>
        <dbReference type="ARBA" id="ARBA00022754"/>
    </source>
</evidence>
<dbReference type="Gene3D" id="1.20.5.170">
    <property type="match status" value="1"/>
</dbReference>